<keyword evidence="2" id="KW-1185">Reference proteome</keyword>
<evidence type="ECO:0008006" key="3">
    <source>
        <dbReference type="Google" id="ProtNLM"/>
    </source>
</evidence>
<proteinExistence type="predicted"/>
<organism evidence="1 2">
    <name type="scientific">Algoriphagus boritolerans DSM 17298 = JCM 18970</name>
    <dbReference type="NCBI Taxonomy" id="1120964"/>
    <lineage>
        <taxon>Bacteria</taxon>
        <taxon>Pseudomonadati</taxon>
        <taxon>Bacteroidota</taxon>
        <taxon>Cytophagia</taxon>
        <taxon>Cytophagales</taxon>
        <taxon>Cyclobacteriaceae</taxon>
        <taxon>Algoriphagus</taxon>
    </lineage>
</organism>
<name>A0A1H5SHC1_9BACT</name>
<evidence type="ECO:0000313" key="1">
    <source>
        <dbReference type="EMBL" id="SEF49147.1"/>
    </source>
</evidence>
<accession>A0A1H5SHC1</accession>
<gene>
    <name evidence="1" type="ORF">SAMN03080598_00425</name>
</gene>
<dbReference type="InterPro" id="IPR025412">
    <property type="entry name" value="DUF4304"/>
</dbReference>
<dbReference type="Pfam" id="PF14137">
    <property type="entry name" value="DUF4304"/>
    <property type="match status" value="1"/>
</dbReference>
<dbReference type="EMBL" id="FNVR01000001">
    <property type="protein sequence ID" value="SEF49147.1"/>
    <property type="molecule type" value="Genomic_DNA"/>
</dbReference>
<evidence type="ECO:0000313" key="2">
    <source>
        <dbReference type="Proteomes" id="UP000236736"/>
    </source>
</evidence>
<reference evidence="2" key="1">
    <citation type="submission" date="2016-10" db="EMBL/GenBank/DDBJ databases">
        <authorList>
            <person name="Varghese N."/>
            <person name="Submissions S."/>
        </authorList>
    </citation>
    <scope>NUCLEOTIDE SEQUENCE [LARGE SCALE GENOMIC DNA]</scope>
    <source>
        <strain evidence="2">DSM 17298</strain>
    </source>
</reference>
<sequence>MKTGTEIKFNKVIKDGFHDVLKPLGFKKKANNFYLQRQELGQIINIQKSSFYSKDHINFTINTGLFLPEHWTGLTYNEGKEIPTFPTEPECLIRKRIGELRNQHDTWYDIDEKTDENTLIVEMRTNLSKYILPYFDRTNTKEDFLNLLDSEKLILAPLGKLIVYAELKQFEKAKTEYLTILKEKTNPHFLETVKEYGHKYGLDK</sequence>
<dbReference type="STRING" id="1120964.GCA_001313265_04851"/>
<dbReference type="Proteomes" id="UP000236736">
    <property type="component" value="Unassembled WGS sequence"/>
</dbReference>
<dbReference type="AlphaFoldDB" id="A0A1H5SHC1"/>
<dbReference type="RefSeq" id="WP_103923126.1">
    <property type="nucleotide sequence ID" value="NZ_FNVR01000001.1"/>
</dbReference>
<protein>
    <recommendedName>
        <fullName evidence="3">DUF4304 domain-containing protein</fullName>
    </recommendedName>
</protein>
<dbReference type="OrthoDB" id="1097772at2"/>